<evidence type="ECO:0000256" key="1">
    <source>
        <dbReference type="ARBA" id="ARBA00022801"/>
    </source>
</evidence>
<dbReference type="GeneID" id="301327839"/>
<feature type="signal peptide" evidence="2">
    <location>
        <begin position="1"/>
        <end position="25"/>
    </location>
</feature>
<sequence length="211" mass="22860">MPLMKLLTLLLLIGAAAGCSSFSNQKSVDKPVPSIEEVEFNSAPELTASAKSNDENHQVSKVEGIVPERLSIPAINVDAEIEHVGQLPDGQMDVPKDDRNVGWYEPGAKPGEMGNSVLAGHVDNKTGPSVFFHLGDLKQGDIVTISDENGTSYDFEVQKIESYPRKEAPLEKVFGITSQSSLNLITCSGTFNRDAGTHEERMVVYTTLVTK</sequence>
<protein>
    <submittedName>
        <fullName evidence="3">LPXTG-site transpeptidase (Sortase) family protein</fullName>
    </submittedName>
</protein>
<keyword evidence="2" id="KW-0732">Signal</keyword>
<evidence type="ECO:0000313" key="4">
    <source>
        <dbReference type="Proteomes" id="UP001226720"/>
    </source>
</evidence>
<keyword evidence="1" id="KW-0378">Hydrolase</keyword>
<dbReference type="Gene3D" id="2.40.260.10">
    <property type="entry name" value="Sortase"/>
    <property type="match status" value="1"/>
</dbReference>
<accession>A0ABU0K3Z3</accession>
<evidence type="ECO:0000256" key="2">
    <source>
        <dbReference type="SAM" id="SignalP"/>
    </source>
</evidence>
<dbReference type="InterPro" id="IPR005754">
    <property type="entry name" value="Sortase"/>
</dbReference>
<feature type="chain" id="PRO_5046903651" evidence="2">
    <location>
        <begin position="26"/>
        <end position="211"/>
    </location>
</feature>
<organism evidence="3 4">
    <name type="scientific">Guptibacillus hwajinpoensis</name>
    <dbReference type="NCBI Taxonomy" id="208199"/>
    <lineage>
        <taxon>Bacteria</taxon>
        <taxon>Bacillati</taxon>
        <taxon>Bacillota</taxon>
        <taxon>Bacilli</taxon>
        <taxon>Bacillales</taxon>
        <taxon>Guptibacillaceae</taxon>
        <taxon>Guptibacillus</taxon>
    </lineage>
</organism>
<dbReference type="SUPFAM" id="SSF63817">
    <property type="entry name" value="Sortase"/>
    <property type="match status" value="1"/>
</dbReference>
<gene>
    <name evidence="3" type="ORF">QO000_003055</name>
</gene>
<dbReference type="RefSeq" id="WP_301552221.1">
    <property type="nucleotide sequence ID" value="NZ_JAQRMZ010000007.1"/>
</dbReference>
<dbReference type="PROSITE" id="PS51257">
    <property type="entry name" value="PROKAR_LIPOPROTEIN"/>
    <property type="match status" value="1"/>
</dbReference>
<comment type="caution">
    <text evidence="3">The sequence shown here is derived from an EMBL/GenBank/DDBJ whole genome shotgun (WGS) entry which is preliminary data.</text>
</comment>
<dbReference type="Proteomes" id="UP001226720">
    <property type="component" value="Unassembled WGS sequence"/>
</dbReference>
<name>A0ABU0K3Z3_9BACL</name>
<dbReference type="CDD" id="cd05829">
    <property type="entry name" value="Sortase_F"/>
    <property type="match status" value="1"/>
</dbReference>
<keyword evidence="4" id="KW-1185">Reference proteome</keyword>
<dbReference type="Pfam" id="PF04203">
    <property type="entry name" value="Sortase"/>
    <property type="match status" value="1"/>
</dbReference>
<reference evidence="3" key="1">
    <citation type="submission" date="2023-07" db="EMBL/GenBank/DDBJ databases">
        <title>Genomic Encyclopedia of Type Strains, Phase IV (KMG-IV): sequencing the most valuable type-strain genomes for metagenomic binning, comparative biology and taxonomic classification.</title>
        <authorList>
            <person name="Goeker M."/>
        </authorList>
    </citation>
    <scope>NUCLEOTIDE SEQUENCE [LARGE SCALE GENOMIC DNA]</scope>
    <source>
        <strain evidence="3">JSM 076093</strain>
    </source>
</reference>
<dbReference type="InterPro" id="IPR023365">
    <property type="entry name" value="Sortase_dom-sf"/>
</dbReference>
<dbReference type="EMBL" id="JAUSWM010000006">
    <property type="protein sequence ID" value="MDQ0484071.1"/>
    <property type="molecule type" value="Genomic_DNA"/>
</dbReference>
<dbReference type="InterPro" id="IPR042001">
    <property type="entry name" value="Sortase_F"/>
</dbReference>
<evidence type="ECO:0000313" key="3">
    <source>
        <dbReference type="EMBL" id="MDQ0484071.1"/>
    </source>
</evidence>
<proteinExistence type="predicted"/>